<dbReference type="PANTHER" id="PTHR47529">
    <property type="entry name" value="PEPTIDYL-PROLYL CIS-TRANS ISOMERASE D"/>
    <property type="match status" value="1"/>
</dbReference>
<reference evidence="11 12" key="1">
    <citation type="submission" date="2018-06" db="EMBL/GenBank/DDBJ databases">
        <title>Extensive metabolic versatility and redundancy in microbially diverse, dynamic hydrothermal sediments.</title>
        <authorList>
            <person name="Dombrowski N."/>
            <person name="Teske A."/>
            <person name="Baker B.J."/>
        </authorList>
    </citation>
    <scope>NUCLEOTIDE SEQUENCE [LARGE SCALE GENOMIC DNA]</scope>
    <source>
        <strain evidence="11">B36_G15</strain>
    </source>
</reference>
<accession>A0A660SK88</accession>
<evidence type="ECO:0000256" key="5">
    <source>
        <dbReference type="ARBA" id="ARBA00023136"/>
    </source>
</evidence>
<protein>
    <recommendedName>
        <fullName evidence="10">PpiC domain-containing protein</fullName>
    </recommendedName>
</protein>
<evidence type="ECO:0000259" key="10">
    <source>
        <dbReference type="PROSITE" id="PS50198"/>
    </source>
</evidence>
<dbReference type="AlphaFoldDB" id="A0A660SK88"/>
<evidence type="ECO:0000256" key="6">
    <source>
        <dbReference type="ARBA" id="ARBA00023186"/>
    </source>
</evidence>
<dbReference type="InterPro" id="IPR027304">
    <property type="entry name" value="Trigger_fact/SurA_dom_sf"/>
</dbReference>
<dbReference type="EMBL" id="QNBE01000015">
    <property type="protein sequence ID" value="RKX71174.1"/>
    <property type="molecule type" value="Genomic_DNA"/>
</dbReference>
<keyword evidence="8" id="KW-0697">Rotamase</keyword>
<evidence type="ECO:0000256" key="9">
    <source>
        <dbReference type="SAM" id="Phobius"/>
    </source>
</evidence>
<keyword evidence="3 9" id="KW-0812">Transmembrane</keyword>
<dbReference type="Proteomes" id="UP000268469">
    <property type="component" value="Unassembled WGS sequence"/>
</dbReference>
<evidence type="ECO:0000256" key="7">
    <source>
        <dbReference type="ARBA" id="ARBA00038408"/>
    </source>
</evidence>
<comment type="similarity">
    <text evidence="7">Belongs to the PpiD chaperone family.</text>
</comment>
<evidence type="ECO:0000256" key="4">
    <source>
        <dbReference type="ARBA" id="ARBA00022989"/>
    </source>
</evidence>
<evidence type="ECO:0000256" key="1">
    <source>
        <dbReference type="ARBA" id="ARBA00004401"/>
    </source>
</evidence>
<keyword evidence="4 9" id="KW-1133">Transmembrane helix</keyword>
<feature type="transmembrane region" description="Helical" evidence="9">
    <location>
        <begin position="12"/>
        <end position="31"/>
    </location>
</feature>
<dbReference type="GO" id="GO:0003755">
    <property type="term" value="F:peptidyl-prolyl cis-trans isomerase activity"/>
    <property type="evidence" value="ECO:0007669"/>
    <property type="project" value="UniProtKB-KW"/>
</dbReference>
<name>A0A660SK88_UNCW3</name>
<sequence>MRISEFRAQAKVMLAIVVVAFVGLIFFQWGMNITAKIRGVVPKDVIARVGDEEIKISDYLAQIGEIGQQLPGSYGMELADSIHDLAWQNLVTYSIYNQLMAKEGLRITTAEIKEIIKSNPPPEIASLPEMRNEQGEFDFTKYHQLLKDPRNVDWVYRYELQIRREYPRRKINVALATAGWLTPVEIEILTRLFSTRFSGIIIQFPVANYLSLVDTARERIVDYYHRTLRDWQTPPRRQCQYVFFPRVPSRRDSEDLNRRKEELEEDLKAGIDFLTLAQQYSNDPKIALKIGELPEDVRKRVVRSRIGAVVRTEDGEFRFFKRIGRDSVLRIVLKVITSYETVMDLKDRIESFLSLAKEIGFDEACREYNLEPKLTYPFEEEKVAFPLLKDPRQLSEFAFKAKEGDLSPPLLARGGYLIFRLVSIFPAQTIPLRKAYQWVKGRYIKEEAVKLASNDAHLFYQKLRSGKKLEELWKGFPRAERMRVNNQPLYTLKRTYGPKVVGAILALRPDEPSQPITTEYAVFIPIPKEMSEEKGEVINYTTRLRQLRTEFLVQKMINSFEIKDYRSFEIE</sequence>
<dbReference type="SUPFAM" id="SSF109998">
    <property type="entry name" value="Triger factor/SurA peptide-binding domain-like"/>
    <property type="match status" value="1"/>
</dbReference>
<evidence type="ECO:0000256" key="8">
    <source>
        <dbReference type="PROSITE-ProRule" id="PRU00278"/>
    </source>
</evidence>
<keyword evidence="2" id="KW-1003">Cell membrane</keyword>
<keyword evidence="5 9" id="KW-0472">Membrane</keyword>
<feature type="domain" description="PpiC" evidence="10">
    <location>
        <begin position="234"/>
        <end position="317"/>
    </location>
</feature>
<gene>
    <name evidence="11" type="ORF">DRP53_02540</name>
</gene>
<evidence type="ECO:0000256" key="2">
    <source>
        <dbReference type="ARBA" id="ARBA00022475"/>
    </source>
</evidence>
<keyword evidence="8" id="KW-0413">Isomerase</keyword>
<proteinExistence type="inferred from homology"/>
<keyword evidence="6" id="KW-0143">Chaperone</keyword>
<dbReference type="Pfam" id="PF13623">
    <property type="entry name" value="SurA_N_2"/>
    <property type="match status" value="1"/>
</dbReference>
<dbReference type="PROSITE" id="PS50198">
    <property type="entry name" value="PPIC_PPIASE_2"/>
    <property type="match status" value="1"/>
</dbReference>
<evidence type="ECO:0000313" key="11">
    <source>
        <dbReference type="EMBL" id="RKX71174.1"/>
    </source>
</evidence>
<comment type="subcellular location">
    <subcellularLocation>
        <location evidence="1">Cell membrane</location>
        <topology evidence="1">Single-pass type II membrane protein</topology>
    </subcellularLocation>
</comment>
<dbReference type="GO" id="GO:0005886">
    <property type="term" value="C:plasma membrane"/>
    <property type="evidence" value="ECO:0007669"/>
    <property type="project" value="UniProtKB-SubCell"/>
</dbReference>
<dbReference type="SUPFAM" id="SSF54534">
    <property type="entry name" value="FKBP-like"/>
    <property type="match status" value="1"/>
</dbReference>
<dbReference type="PANTHER" id="PTHR47529:SF1">
    <property type="entry name" value="PERIPLASMIC CHAPERONE PPID"/>
    <property type="match status" value="1"/>
</dbReference>
<evidence type="ECO:0000313" key="12">
    <source>
        <dbReference type="Proteomes" id="UP000268469"/>
    </source>
</evidence>
<dbReference type="InterPro" id="IPR052029">
    <property type="entry name" value="PpiD_chaperone"/>
</dbReference>
<evidence type="ECO:0000256" key="3">
    <source>
        <dbReference type="ARBA" id="ARBA00022692"/>
    </source>
</evidence>
<organism evidence="11 12">
    <name type="scientific">candidate division WOR-3 bacterium</name>
    <dbReference type="NCBI Taxonomy" id="2052148"/>
    <lineage>
        <taxon>Bacteria</taxon>
        <taxon>Bacteria division WOR-3</taxon>
    </lineage>
</organism>
<comment type="caution">
    <text evidence="11">The sequence shown here is derived from an EMBL/GenBank/DDBJ whole genome shotgun (WGS) entry which is preliminary data.</text>
</comment>
<dbReference type="InterPro" id="IPR000297">
    <property type="entry name" value="PPIase_PpiC"/>
</dbReference>